<feature type="domain" description="G-protein coupled receptors family 1 profile" evidence="12">
    <location>
        <begin position="27"/>
        <end position="277"/>
    </location>
</feature>
<dbReference type="Proteomes" id="UP000546986">
    <property type="component" value="Unassembled WGS sequence"/>
</dbReference>
<dbReference type="EMBL" id="VXBR01010764">
    <property type="protein sequence ID" value="NXO30842.1"/>
    <property type="molecule type" value="Genomic_DNA"/>
</dbReference>
<dbReference type="PANTHER" id="PTHR24246:SF2">
    <property type="entry name" value="ADENOSINE RECEPTOR A3"/>
    <property type="match status" value="1"/>
</dbReference>
<gene>
    <name evidence="13" type="primary">Adora3</name>
    <name evidence="13" type="ORF">CISJUN_R10934</name>
</gene>
<keyword evidence="6 11" id="KW-0472">Membrane</keyword>
<dbReference type="Pfam" id="PF00001">
    <property type="entry name" value="7tm_1"/>
    <property type="match status" value="1"/>
</dbReference>
<feature type="non-terminal residue" evidence="13">
    <location>
        <position position="306"/>
    </location>
</feature>
<feature type="transmembrane region" description="Helical" evidence="11">
    <location>
        <begin position="170"/>
        <end position="192"/>
    </location>
</feature>
<evidence type="ECO:0000256" key="1">
    <source>
        <dbReference type="ARBA" id="ARBA00004651"/>
    </source>
</evidence>
<feature type="transmembrane region" description="Helical" evidence="11">
    <location>
        <begin position="44"/>
        <end position="68"/>
    </location>
</feature>
<feature type="transmembrane region" description="Helical" evidence="11">
    <location>
        <begin position="12"/>
        <end position="32"/>
    </location>
</feature>
<keyword evidence="5 11" id="KW-0297">G-protein coupled receptor</keyword>
<dbReference type="GO" id="GO:0005886">
    <property type="term" value="C:plasma membrane"/>
    <property type="evidence" value="ECO:0007669"/>
    <property type="project" value="UniProtKB-SubCell"/>
</dbReference>
<keyword evidence="14" id="KW-1185">Reference proteome</keyword>
<evidence type="ECO:0000256" key="4">
    <source>
        <dbReference type="ARBA" id="ARBA00022989"/>
    </source>
</evidence>
<feature type="non-terminal residue" evidence="13">
    <location>
        <position position="1"/>
    </location>
</feature>
<organism evidence="13 14">
    <name type="scientific">Cisticola juncidis</name>
    <dbReference type="NCBI Taxonomy" id="52622"/>
    <lineage>
        <taxon>Eukaryota</taxon>
        <taxon>Metazoa</taxon>
        <taxon>Chordata</taxon>
        <taxon>Craniata</taxon>
        <taxon>Vertebrata</taxon>
        <taxon>Euteleostomi</taxon>
        <taxon>Archelosauria</taxon>
        <taxon>Archosauria</taxon>
        <taxon>Dinosauria</taxon>
        <taxon>Saurischia</taxon>
        <taxon>Theropoda</taxon>
        <taxon>Coelurosauria</taxon>
        <taxon>Aves</taxon>
        <taxon>Neognathae</taxon>
        <taxon>Neoaves</taxon>
        <taxon>Telluraves</taxon>
        <taxon>Australaves</taxon>
        <taxon>Passeriformes</taxon>
        <taxon>Sylvioidea</taxon>
        <taxon>Cisticolidae</taxon>
        <taxon>Cisticola</taxon>
    </lineage>
</organism>
<dbReference type="PROSITE" id="PS50262">
    <property type="entry name" value="G_PROTEIN_RECEP_F1_2"/>
    <property type="match status" value="1"/>
</dbReference>
<evidence type="ECO:0000256" key="5">
    <source>
        <dbReference type="ARBA" id="ARBA00023040"/>
    </source>
</evidence>
<evidence type="ECO:0000256" key="11">
    <source>
        <dbReference type="RuleBase" id="RU201114"/>
    </source>
</evidence>
<feature type="transmembrane region" description="Helical" evidence="11">
    <location>
        <begin position="125"/>
        <end position="150"/>
    </location>
</feature>
<dbReference type="InterPro" id="IPR000276">
    <property type="entry name" value="GPCR_Rhodpsn"/>
</dbReference>
<evidence type="ECO:0000256" key="9">
    <source>
        <dbReference type="ARBA" id="ARBA00023180"/>
    </source>
</evidence>
<dbReference type="PRINTS" id="PR00424">
    <property type="entry name" value="ADENOSINER"/>
</dbReference>
<dbReference type="Gene3D" id="1.20.1070.10">
    <property type="entry name" value="Rhodopsin 7-helix transmembrane proteins"/>
    <property type="match status" value="1"/>
</dbReference>
<keyword evidence="8 11" id="KW-0675">Receptor</keyword>
<evidence type="ECO:0000313" key="14">
    <source>
        <dbReference type="Proteomes" id="UP000546986"/>
    </source>
</evidence>
<dbReference type="GO" id="GO:0030425">
    <property type="term" value="C:dendrite"/>
    <property type="evidence" value="ECO:0007669"/>
    <property type="project" value="TreeGrafter"/>
</dbReference>
<name>A0A7L1R1J7_9PASS</name>
<evidence type="ECO:0000256" key="10">
    <source>
        <dbReference type="ARBA" id="ARBA00023224"/>
    </source>
</evidence>
<dbReference type="PRINTS" id="PR00237">
    <property type="entry name" value="GPCRRHODOPSN"/>
</dbReference>
<dbReference type="SUPFAM" id="SSF81321">
    <property type="entry name" value="Family A G protein-coupled receptor-like"/>
    <property type="match status" value="1"/>
</dbReference>
<evidence type="ECO:0000256" key="6">
    <source>
        <dbReference type="ARBA" id="ARBA00023136"/>
    </source>
</evidence>
<dbReference type="InterPro" id="IPR001634">
    <property type="entry name" value="Adenosn_rcpt"/>
</dbReference>
<dbReference type="GO" id="GO:0045202">
    <property type="term" value="C:synapse"/>
    <property type="evidence" value="ECO:0007669"/>
    <property type="project" value="TreeGrafter"/>
</dbReference>
<evidence type="ECO:0000259" key="12">
    <source>
        <dbReference type="PROSITE" id="PS50262"/>
    </source>
</evidence>
<evidence type="ECO:0000313" key="13">
    <source>
        <dbReference type="EMBL" id="NXO30842.1"/>
    </source>
</evidence>
<evidence type="ECO:0000256" key="7">
    <source>
        <dbReference type="ARBA" id="ARBA00023157"/>
    </source>
</evidence>
<accession>A0A7L1R1J7</accession>
<dbReference type="PROSITE" id="PS00237">
    <property type="entry name" value="G_PROTEIN_RECEP_F1_1"/>
    <property type="match status" value="1"/>
</dbReference>
<keyword evidence="10 11" id="KW-0807">Transducer</keyword>
<proteinExistence type="inferred from homology"/>
<keyword evidence="9 11" id="KW-0325">Glycoprotein</keyword>
<comment type="caution">
    <text evidence="13">The sequence shown here is derived from an EMBL/GenBank/DDBJ whole genome shotgun (WGS) entry which is preliminary data.</text>
</comment>
<feature type="transmembrane region" description="Helical" evidence="11">
    <location>
        <begin position="74"/>
        <end position="104"/>
    </location>
</feature>
<comment type="similarity">
    <text evidence="11">Belongs to the G-protein coupled receptor 1 family.</text>
</comment>
<comment type="subcellular location">
    <subcellularLocation>
        <location evidence="1 11">Cell membrane</location>
        <topology evidence="1 11">Multi-pass membrane protein</topology>
    </subcellularLocation>
</comment>
<evidence type="ECO:0000256" key="2">
    <source>
        <dbReference type="ARBA" id="ARBA00022475"/>
    </source>
</evidence>
<dbReference type="PANTHER" id="PTHR24246">
    <property type="entry name" value="OLFACTORY RECEPTOR AND ADENOSINE RECEPTOR"/>
    <property type="match status" value="1"/>
</dbReference>
<dbReference type="InterPro" id="IPR017452">
    <property type="entry name" value="GPCR_Rhodpsn_7TM"/>
</dbReference>
<sequence length="306" mass="33407">NSSVALSSLDGIYIGAECLLAVLAVLGNVLVVGTARASAAPRNVTLRFIASLALADGAVGLLVVPLAVVVSLGMALPASCCLLMCCLMLVFTNASILSLLAIAIDRYLRVRLPTRYKSITTERRVCWALGLCWSLSLLAGLVPMLGWNRVDPSSSSPPRCLFLEVMSMDFMVYFCFFTCTLVPLLLMCALYARIFCILHAKLSQGSSVRGAGAFYGHELRTAKSLALVLFLFAISWLPLCIINCIFYFSPKSQIPPHLTYLAILLSHANSAMNPIVYAYKIKKFKTTYLFILRTYILCKKPDPAPT</sequence>
<keyword evidence="4 11" id="KW-1133">Transmembrane helix</keyword>
<keyword evidence="2 11" id="KW-1003">Cell membrane</keyword>
<dbReference type="SMART" id="SM01381">
    <property type="entry name" value="7TM_GPCR_Srsx"/>
    <property type="match status" value="1"/>
</dbReference>
<protein>
    <submittedName>
        <fullName evidence="13">AA3R protein</fullName>
    </submittedName>
</protein>
<keyword evidence="7 11" id="KW-1015">Disulfide bond</keyword>
<dbReference type="GO" id="GO:0001609">
    <property type="term" value="F:G protein-coupled adenosine receptor activity"/>
    <property type="evidence" value="ECO:0007669"/>
    <property type="project" value="UniProtKB-UniRule"/>
</dbReference>
<feature type="transmembrane region" description="Helical" evidence="11">
    <location>
        <begin position="260"/>
        <end position="279"/>
    </location>
</feature>
<evidence type="ECO:0000256" key="8">
    <source>
        <dbReference type="ARBA" id="ARBA00023170"/>
    </source>
</evidence>
<feature type="transmembrane region" description="Helical" evidence="11">
    <location>
        <begin position="225"/>
        <end position="248"/>
    </location>
</feature>
<evidence type="ECO:0000256" key="3">
    <source>
        <dbReference type="ARBA" id="ARBA00022692"/>
    </source>
</evidence>
<dbReference type="AlphaFoldDB" id="A0A7L1R1J7"/>
<keyword evidence="3 11" id="KW-0812">Transmembrane</keyword>
<reference evidence="13 14" key="1">
    <citation type="submission" date="2019-09" db="EMBL/GenBank/DDBJ databases">
        <title>Bird 10,000 Genomes (B10K) Project - Family phase.</title>
        <authorList>
            <person name="Zhang G."/>
        </authorList>
    </citation>
    <scope>NUCLEOTIDE SEQUENCE [LARGE SCALE GENOMIC DNA]</scope>
    <source>
        <strain evidence="13">B10K-DU-002-30</strain>
        <tissue evidence="13">Muscle</tissue>
    </source>
</reference>